<dbReference type="CDD" id="cd00082">
    <property type="entry name" value="HisKA"/>
    <property type="match status" value="1"/>
</dbReference>
<dbReference type="Pfam" id="PF02518">
    <property type="entry name" value="HATPase_c"/>
    <property type="match status" value="1"/>
</dbReference>
<dbReference type="Gene3D" id="3.30.565.10">
    <property type="entry name" value="Histidine kinase-like ATPase, C-terminal domain"/>
    <property type="match status" value="1"/>
</dbReference>
<dbReference type="SMART" id="SM00304">
    <property type="entry name" value="HAMP"/>
    <property type="match status" value="1"/>
</dbReference>
<keyword evidence="15" id="KW-1185">Reference proteome</keyword>
<dbReference type="Pfam" id="PF00512">
    <property type="entry name" value="HisKA"/>
    <property type="match status" value="1"/>
</dbReference>
<keyword evidence="10 11" id="KW-0472">Membrane</keyword>
<dbReference type="InterPro" id="IPR003594">
    <property type="entry name" value="HATPase_dom"/>
</dbReference>
<protein>
    <recommendedName>
        <fullName evidence="3">histidine kinase</fullName>
        <ecNumber evidence="3">2.7.13.3</ecNumber>
    </recommendedName>
</protein>
<evidence type="ECO:0000256" key="2">
    <source>
        <dbReference type="ARBA" id="ARBA00004236"/>
    </source>
</evidence>
<keyword evidence="5" id="KW-0808">Transferase</keyword>
<dbReference type="AlphaFoldDB" id="A0A0K1JQ30"/>
<dbReference type="Gene3D" id="1.10.287.130">
    <property type="match status" value="1"/>
</dbReference>
<feature type="transmembrane region" description="Helical" evidence="11">
    <location>
        <begin position="152"/>
        <end position="171"/>
    </location>
</feature>
<evidence type="ECO:0000256" key="8">
    <source>
        <dbReference type="ARBA" id="ARBA00022989"/>
    </source>
</evidence>
<feature type="domain" description="Histidine kinase" evidence="12">
    <location>
        <begin position="233"/>
        <end position="444"/>
    </location>
</feature>
<keyword evidence="7" id="KW-0418">Kinase</keyword>
<keyword evidence="8 11" id="KW-1133">Transmembrane helix</keyword>
<dbReference type="SUPFAM" id="SSF47384">
    <property type="entry name" value="Homodimeric domain of signal transducing histidine kinase"/>
    <property type="match status" value="1"/>
</dbReference>
<dbReference type="EMBL" id="CP011112">
    <property type="protein sequence ID" value="AKU18821.1"/>
    <property type="molecule type" value="Genomic_DNA"/>
</dbReference>
<dbReference type="PANTHER" id="PTHR45436:SF5">
    <property type="entry name" value="SENSOR HISTIDINE KINASE TRCS"/>
    <property type="match status" value="1"/>
</dbReference>
<dbReference type="InterPro" id="IPR003661">
    <property type="entry name" value="HisK_dim/P_dom"/>
</dbReference>
<dbReference type="GO" id="GO:0005886">
    <property type="term" value="C:plasma membrane"/>
    <property type="evidence" value="ECO:0007669"/>
    <property type="project" value="UniProtKB-SubCell"/>
</dbReference>
<dbReference type="STRING" id="571913.VV02_10685"/>
<evidence type="ECO:0000256" key="1">
    <source>
        <dbReference type="ARBA" id="ARBA00000085"/>
    </source>
</evidence>
<evidence type="ECO:0000259" key="12">
    <source>
        <dbReference type="PROSITE" id="PS50109"/>
    </source>
</evidence>
<name>A0A0K1JQ30_9MICO</name>
<dbReference type="PROSITE" id="PS50109">
    <property type="entry name" value="HIS_KIN"/>
    <property type="match status" value="1"/>
</dbReference>
<evidence type="ECO:0000256" key="11">
    <source>
        <dbReference type="SAM" id="Phobius"/>
    </source>
</evidence>
<comment type="catalytic activity">
    <reaction evidence="1">
        <text>ATP + protein L-histidine = ADP + protein N-phospho-L-histidine.</text>
        <dbReference type="EC" id="2.7.13.3"/>
    </reaction>
</comment>
<keyword evidence="9" id="KW-0902">Two-component regulatory system</keyword>
<keyword evidence="4" id="KW-0597">Phosphoprotein</keyword>
<dbReference type="OrthoDB" id="9786919at2"/>
<dbReference type="InterPro" id="IPR003660">
    <property type="entry name" value="HAMP_dom"/>
</dbReference>
<evidence type="ECO:0000256" key="9">
    <source>
        <dbReference type="ARBA" id="ARBA00023012"/>
    </source>
</evidence>
<evidence type="ECO:0000256" key="7">
    <source>
        <dbReference type="ARBA" id="ARBA00022777"/>
    </source>
</evidence>
<evidence type="ECO:0000256" key="4">
    <source>
        <dbReference type="ARBA" id="ARBA00022553"/>
    </source>
</evidence>
<evidence type="ECO:0000313" key="15">
    <source>
        <dbReference type="Proteomes" id="UP000066480"/>
    </source>
</evidence>
<organism evidence="14 15">
    <name type="scientific">Luteipulveratus mongoliensis</name>
    <dbReference type="NCBI Taxonomy" id="571913"/>
    <lineage>
        <taxon>Bacteria</taxon>
        <taxon>Bacillati</taxon>
        <taxon>Actinomycetota</taxon>
        <taxon>Actinomycetes</taxon>
        <taxon>Micrococcales</taxon>
        <taxon>Dermacoccaceae</taxon>
        <taxon>Luteipulveratus</taxon>
    </lineage>
</organism>
<evidence type="ECO:0000256" key="3">
    <source>
        <dbReference type="ARBA" id="ARBA00012438"/>
    </source>
</evidence>
<reference evidence="14 15" key="1">
    <citation type="submission" date="2015-03" db="EMBL/GenBank/DDBJ databases">
        <title>Luteipulveratus halotolerans sp. nov., a novel actinobacterium (Dermacoccaceae) from Sarawak, Malaysia.</title>
        <authorList>
            <person name="Juboi H."/>
            <person name="Basik A."/>
            <person name="Shamsul S.S."/>
            <person name="Arnold P."/>
            <person name="Schmitt E.K."/>
            <person name="Sanglier J.-J."/>
            <person name="Yeo T."/>
        </authorList>
    </citation>
    <scope>NUCLEOTIDE SEQUENCE [LARGE SCALE GENOMIC DNA]</scope>
    <source>
        <strain evidence="14 15">MN07-A0370</strain>
    </source>
</reference>
<feature type="domain" description="HAMP" evidence="13">
    <location>
        <begin position="172"/>
        <end position="225"/>
    </location>
</feature>
<dbReference type="PROSITE" id="PS50885">
    <property type="entry name" value="HAMP"/>
    <property type="match status" value="1"/>
</dbReference>
<accession>A0A0K1JQ30</accession>
<dbReference type="Pfam" id="PF00672">
    <property type="entry name" value="HAMP"/>
    <property type="match status" value="1"/>
</dbReference>
<dbReference type="SUPFAM" id="SSF55874">
    <property type="entry name" value="ATPase domain of HSP90 chaperone/DNA topoisomerase II/histidine kinase"/>
    <property type="match status" value="1"/>
</dbReference>
<proteinExistence type="predicted"/>
<dbReference type="InterPro" id="IPR005467">
    <property type="entry name" value="His_kinase_dom"/>
</dbReference>
<comment type="subcellular location">
    <subcellularLocation>
        <location evidence="2">Cell membrane</location>
    </subcellularLocation>
</comment>
<evidence type="ECO:0000256" key="10">
    <source>
        <dbReference type="ARBA" id="ARBA00023136"/>
    </source>
</evidence>
<evidence type="ECO:0000256" key="5">
    <source>
        <dbReference type="ARBA" id="ARBA00022679"/>
    </source>
</evidence>
<evidence type="ECO:0000313" key="14">
    <source>
        <dbReference type="EMBL" id="AKU18821.1"/>
    </source>
</evidence>
<evidence type="ECO:0000256" key="6">
    <source>
        <dbReference type="ARBA" id="ARBA00022692"/>
    </source>
</evidence>
<dbReference type="InterPro" id="IPR036097">
    <property type="entry name" value="HisK_dim/P_sf"/>
</dbReference>
<gene>
    <name evidence="14" type="ORF">VV02_10685</name>
</gene>
<dbReference type="PANTHER" id="PTHR45436">
    <property type="entry name" value="SENSOR HISTIDINE KINASE YKOH"/>
    <property type="match status" value="1"/>
</dbReference>
<dbReference type="CDD" id="cd00075">
    <property type="entry name" value="HATPase"/>
    <property type="match status" value="1"/>
</dbReference>
<evidence type="ECO:0000259" key="13">
    <source>
        <dbReference type="PROSITE" id="PS50885"/>
    </source>
</evidence>
<dbReference type="InterPro" id="IPR004358">
    <property type="entry name" value="Sig_transdc_His_kin-like_C"/>
</dbReference>
<dbReference type="GO" id="GO:0000155">
    <property type="term" value="F:phosphorelay sensor kinase activity"/>
    <property type="evidence" value="ECO:0007669"/>
    <property type="project" value="InterPro"/>
</dbReference>
<dbReference type="SMART" id="SM00388">
    <property type="entry name" value="HisKA"/>
    <property type="match status" value="1"/>
</dbReference>
<dbReference type="EC" id="2.7.13.3" evidence="3"/>
<sequence>MLIGLAGAAVALLVGSIVLSAVLGIAGRRALDETASNAAKDIALIVTSDTAPDPLPASGAQSVQVVDSQGRVVAGSANADRLTSLLRPAELDRARDGQRLQVSGRRVGASGPLRVVAVPVTRPGERRDASTVIVAVQAGDVLHAEKVLRTTLLVVAPLILLVMGLVAWWVIGRALRPVERLRAGAETISGDAGAERLPVPAQVDEIQALAVTLNGMLDRLTHARERQRGLVADAAHELRSPLASIQTQLEVEQRVSGSNALTDDLLVDVRRLAALIEDLLLLARSDENAWVARRPEPVDVPTLLADIARSYAGARVAVTVTDSADTLTARVVPEELRRILTNLVDNAVRHASTAVTLTAAADGGEALIVVGDDGTGIRPEDRVRAFERFTRLDDARDRDAGGSGLGLAIVQELVHRARGSVVLTDHPAVDGATPGLRVEVRVPR</sequence>
<keyword evidence="6 11" id="KW-0812">Transmembrane</keyword>
<dbReference type="Proteomes" id="UP000066480">
    <property type="component" value="Chromosome"/>
</dbReference>
<dbReference type="CDD" id="cd06225">
    <property type="entry name" value="HAMP"/>
    <property type="match status" value="1"/>
</dbReference>
<dbReference type="InterPro" id="IPR050428">
    <property type="entry name" value="TCS_sensor_his_kinase"/>
</dbReference>
<dbReference type="PRINTS" id="PR00344">
    <property type="entry name" value="BCTRLSENSOR"/>
</dbReference>
<dbReference type="SMART" id="SM00387">
    <property type="entry name" value="HATPase_c"/>
    <property type="match status" value="1"/>
</dbReference>
<dbReference type="InterPro" id="IPR036890">
    <property type="entry name" value="HATPase_C_sf"/>
</dbReference>
<dbReference type="Gene3D" id="6.10.340.10">
    <property type="match status" value="1"/>
</dbReference>
<dbReference type="KEGG" id="lmoi:VV02_10685"/>